<dbReference type="Proteomes" id="UP000320333">
    <property type="component" value="Unassembled WGS sequence"/>
</dbReference>
<dbReference type="InterPro" id="IPR036823">
    <property type="entry name" value="Ribosomal_uS7_dom_sf"/>
</dbReference>
<evidence type="ECO:0000313" key="7">
    <source>
        <dbReference type="Proteomes" id="UP000320333"/>
    </source>
</evidence>
<dbReference type="GO" id="GO:0003723">
    <property type="term" value="F:RNA binding"/>
    <property type="evidence" value="ECO:0007669"/>
    <property type="project" value="InterPro"/>
</dbReference>
<keyword evidence="2 4" id="KW-0689">Ribosomal protein</keyword>
<dbReference type="InterPro" id="IPR023798">
    <property type="entry name" value="Ribosomal_uS7_dom"/>
</dbReference>
<dbReference type="STRING" id="246404.A0A507F6P6"/>
<organism evidence="6 7">
    <name type="scientific">Chytriomyces confervae</name>
    <dbReference type="NCBI Taxonomy" id="246404"/>
    <lineage>
        <taxon>Eukaryota</taxon>
        <taxon>Fungi</taxon>
        <taxon>Fungi incertae sedis</taxon>
        <taxon>Chytridiomycota</taxon>
        <taxon>Chytridiomycota incertae sedis</taxon>
        <taxon>Chytridiomycetes</taxon>
        <taxon>Chytridiales</taxon>
        <taxon>Chytriomycetaceae</taxon>
        <taxon>Chytriomyces</taxon>
    </lineage>
</organism>
<dbReference type="Gene3D" id="1.10.455.10">
    <property type="entry name" value="Ribosomal protein S7 domain"/>
    <property type="match status" value="1"/>
</dbReference>
<comment type="similarity">
    <text evidence="1 4">Belongs to the universal ribosomal protein uS7 family.</text>
</comment>
<evidence type="ECO:0000256" key="2">
    <source>
        <dbReference type="ARBA" id="ARBA00022980"/>
    </source>
</evidence>
<comment type="caution">
    <text evidence="6">The sequence shown here is derived from an EMBL/GenBank/DDBJ whole genome shotgun (WGS) entry which is preliminary data.</text>
</comment>
<evidence type="ECO:0000259" key="5">
    <source>
        <dbReference type="Pfam" id="PF00177"/>
    </source>
</evidence>
<proteinExistence type="inferred from homology"/>
<dbReference type="GO" id="GO:1990904">
    <property type="term" value="C:ribonucleoprotein complex"/>
    <property type="evidence" value="ECO:0007669"/>
    <property type="project" value="UniProtKB-KW"/>
</dbReference>
<feature type="domain" description="Small ribosomal subunit protein uS7" evidence="5">
    <location>
        <begin position="53"/>
        <end position="184"/>
    </location>
</feature>
<dbReference type="InterPro" id="IPR020606">
    <property type="entry name" value="Ribosomal_uS7_CS"/>
</dbReference>
<keyword evidence="3 4" id="KW-0687">Ribonucleoprotein</keyword>
<protein>
    <recommendedName>
        <fullName evidence="5">Small ribosomal subunit protein uS7 domain-containing protein</fullName>
    </recommendedName>
</protein>
<dbReference type="AlphaFoldDB" id="A0A507F6P6"/>
<evidence type="ECO:0000256" key="3">
    <source>
        <dbReference type="ARBA" id="ARBA00023274"/>
    </source>
</evidence>
<sequence>MTKTSAAVSTIKSMAPMSPMRAMTTTAAATSAPAAVAELPLKAPRRGVLAPVESPLVEAFVNNIMKQGKKTVARRILSDALKLIQIETSKNPTTVLAAAVEKVEPLFKMVGVKRGAKSIQTPTPLTERQRRRTAIIWIIEAAQARNKRDPAGIRIGKEVMAVLNDDSAAIQKRNQIHKSSLVNRSNVTLVDRRVRK</sequence>
<gene>
    <name evidence="6" type="ORF">CcCBS67573_g06250</name>
</gene>
<reference evidence="6 7" key="1">
    <citation type="journal article" date="2019" name="Sci. Rep.">
        <title>Comparative genomics of chytrid fungi reveal insights into the obligate biotrophic and pathogenic lifestyle of Synchytrium endobioticum.</title>
        <authorList>
            <person name="van de Vossenberg B.T.L.H."/>
            <person name="Warris S."/>
            <person name="Nguyen H.D.T."/>
            <person name="van Gent-Pelzer M.P.E."/>
            <person name="Joly D.L."/>
            <person name="van de Geest H.C."/>
            <person name="Bonants P.J.M."/>
            <person name="Smith D.S."/>
            <person name="Levesque C.A."/>
            <person name="van der Lee T.A.J."/>
        </authorList>
    </citation>
    <scope>NUCLEOTIDE SEQUENCE [LARGE SCALE GENOMIC DNA]</scope>
    <source>
        <strain evidence="6 7">CBS 675.73</strain>
    </source>
</reference>
<dbReference type="PROSITE" id="PS00052">
    <property type="entry name" value="RIBOSOMAL_S7"/>
    <property type="match status" value="1"/>
</dbReference>
<name>A0A507F6P6_9FUNG</name>
<keyword evidence="7" id="KW-1185">Reference proteome</keyword>
<dbReference type="EMBL" id="QEAP01000257">
    <property type="protein sequence ID" value="TPX71300.1"/>
    <property type="molecule type" value="Genomic_DNA"/>
</dbReference>
<dbReference type="SUPFAM" id="SSF47973">
    <property type="entry name" value="Ribosomal protein S7"/>
    <property type="match status" value="1"/>
</dbReference>
<dbReference type="Pfam" id="PF00177">
    <property type="entry name" value="Ribosomal_S7"/>
    <property type="match status" value="1"/>
</dbReference>
<dbReference type="GO" id="GO:0005840">
    <property type="term" value="C:ribosome"/>
    <property type="evidence" value="ECO:0007669"/>
    <property type="project" value="UniProtKB-KW"/>
</dbReference>
<dbReference type="PANTHER" id="PTHR11205">
    <property type="entry name" value="RIBOSOMAL PROTEIN S7"/>
    <property type="match status" value="1"/>
</dbReference>
<accession>A0A507F6P6</accession>
<evidence type="ECO:0000256" key="4">
    <source>
        <dbReference type="RuleBase" id="RU003619"/>
    </source>
</evidence>
<dbReference type="InterPro" id="IPR000235">
    <property type="entry name" value="Ribosomal_uS7"/>
</dbReference>
<evidence type="ECO:0000313" key="6">
    <source>
        <dbReference type="EMBL" id="TPX71300.1"/>
    </source>
</evidence>
<dbReference type="GO" id="GO:0006412">
    <property type="term" value="P:translation"/>
    <property type="evidence" value="ECO:0007669"/>
    <property type="project" value="InterPro"/>
</dbReference>
<evidence type="ECO:0000256" key="1">
    <source>
        <dbReference type="ARBA" id="ARBA00007151"/>
    </source>
</evidence>
<dbReference type="OrthoDB" id="9972728at2759"/>
<dbReference type="GO" id="GO:0003735">
    <property type="term" value="F:structural constituent of ribosome"/>
    <property type="evidence" value="ECO:0007669"/>
    <property type="project" value="InterPro"/>
</dbReference>